<proteinExistence type="predicted"/>
<comment type="caution">
    <text evidence="2">The sequence shown here is derived from an EMBL/GenBank/DDBJ whole genome shotgun (WGS) entry which is preliminary data.</text>
</comment>
<organism evidence="2 3">
    <name type="scientific">Clarias magur</name>
    <name type="common">Asian catfish</name>
    <name type="synonym">Macropteronotus magur</name>
    <dbReference type="NCBI Taxonomy" id="1594786"/>
    <lineage>
        <taxon>Eukaryota</taxon>
        <taxon>Metazoa</taxon>
        <taxon>Chordata</taxon>
        <taxon>Craniata</taxon>
        <taxon>Vertebrata</taxon>
        <taxon>Euteleostomi</taxon>
        <taxon>Actinopterygii</taxon>
        <taxon>Neopterygii</taxon>
        <taxon>Teleostei</taxon>
        <taxon>Ostariophysi</taxon>
        <taxon>Siluriformes</taxon>
        <taxon>Clariidae</taxon>
        <taxon>Clarias</taxon>
    </lineage>
</organism>
<reference evidence="2" key="1">
    <citation type="submission" date="2020-07" db="EMBL/GenBank/DDBJ databases">
        <title>Clarias magur genome sequencing, assembly and annotation.</title>
        <authorList>
            <person name="Kushwaha B."/>
            <person name="Kumar R."/>
            <person name="Das P."/>
            <person name="Joshi C.G."/>
            <person name="Kumar D."/>
            <person name="Nagpure N.S."/>
            <person name="Pandey M."/>
            <person name="Agarwal S."/>
            <person name="Srivastava S."/>
            <person name="Singh M."/>
            <person name="Sahoo L."/>
            <person name="Jayasankar P."/>
            <person name="Meher P.K."/>
            <person name="Koringa P.G."/>
            <person name="Iquebal M.A."/>
            <person name="Das S.P."/>
            <person name="Bit A."/>
            <person name="Patnaik S."/>
            <person name="Patel N."/>
            <person name="Shah T.M."/>
            <person name="Hinsu A."/>
            <person name="Jena J.K."/>
        </authorList>
    </citation>
    <scope>NUCLEOTIDE SEQUENCE</scope>
    <source>
        <strain evidence="2">CIFAMagur01</strain>
        <tissue evidence="2">Testis</tissue>
    </source>
</reference>
<evidence type="ECO:0000313" key="3">
    <source>
        <dbReference type="Proteomes" id="UP000727407"/>
    </source>
</evidence>
<protein>
    <submittedName>
        <fullName evidence="2">Elongation factor G, mitochondrial</fullName>
    </submittedName>
</protein>
<keyword evidence="2" id="KW-0648">Protein biosynthesis</keyword>
<keyword evidence="3" id="KW-1185">Reference proteome</keyword>
<dbReference type="Proteomes" id="UP000727407">
    <property type="component" value="Unassembled WGS sequence"/>
</dbReference>
<evidence type="ECO:0000256" key="1">
    <source>
        <dbReference type="SAM" id="MobiDB-lite"/>
    </source>
</evidence>
<accession>A0A8J4T4H6</accession>
<feature type="compositionally biased region" description="Pro residues" evidence="1">
    <location>
        <begin position="71"/>
        <end position="88"/>
    </location>
</feature>
<sequence length="99" mass="10832">MLAATSPFNGTHLGSKLTSRCCSSAAVRRPTLPPPRRKESSGHESPLLPARDGGCTLGPRKKRLLERGPPHFIPYPPQKPPTDEPMPFEPMHSHEGSCR</sequence>
<dbReference type="GO" id="GO:0003746">
    <property type="term" value="F:translation elongation factor activity"/>
    <property type="evidence" value="ECO:0007669"/>
    <property type="project" value="UniProtKB-KW"/>
</dbReference>
<gene>
    <name evidence="2" type="primary">mef1</name>
    <name evidence="2" type="ORF">DAT39_021478</name>
</gene>
<feature type="region of interest" description="Disordered" evidence="1">
    <location>
        <begin position="1"/>
        <end position="99"/>
    </location>
</feature>
<name>A0A8J4T4H6_CLAMG</name>
<dbReference type="EMBL" id="QNUK01000914">
    <property type="protein sequence ID" value="KAF5888820.1"/>
    <property type="molecule type" value="Genomic_DNA"/>
</dbReference>
<evidence type="ECO:0000313" key="2">
    <source>
        <dbReference type="EMBL" id="KAF5888820.1"/>
    </source>
</evidence>
<keyword evidence="2" id="KW-0251">Elongation factor</keyword>
<dbReference type="AlphaFoldDB" id="A0A8J4T4H6"/>